<reference evidence="3" key="1">
    <citation type="submission" date="2016-10" db="EMBL/GenBank/DDBJ databases">
        <authorList>
            <person name="Varghese N."/>
            <person name="Submissions S."/>
        </authorList>
    </citation>
    <scope>NUCLEOTIDE SEQUENCE [LARGE SCALE GENOMIC DNA]</scope>
    <source>
        <strain evidence="3">DSM 27839</strain>
    </source>
</reference>
<dbReference type="EMBL" id="FNNP01000016">
    <property type="protein sequence ID" value="SDX91853.1"/>
    <property type="molecule type" value="Genomic_DNA"/>
</dbReference>
<keyword evidence="1" id="KW-0472">Membrane</keyword>
<dbReference type="Proteomes" id="UP000183400">
    <property type="component" value="Unassembled WGS sequence"/>
</dbReference>
<evidence type="ECO:0000313" key="3">
    <source>
        <dbReference type="Proteomes" id="UP000183400"/>
    </source>
</evidence>
<gene>
    <name evidence="2" type="ORF">SAMN05444358_11619</name>
</gene>
<feature type="transmembrane region" description="Helical" evidence="1">
    <location>
        <begin position="113"/>
        <end position="133"/>
    </location>
</feature>
<name>A0A1H3FL66_9RHOB</name>
<dbReference type="RefSeq" id="WP_143030643.1">
    <property type="nucleotide sequence ID" value="NZ_FNNP01000016.1"/>
</dbReference>
<evidence type="ECO:0000313" key="2">
    <source>
        <dbReference type="EMBL" id="SDX91853.1"/>
    </source>
</evidence>
<keyword evidence="1" id="KW-1133">Transmembrane helix</keyword>
<accession>A0A1H3FL66</accession>
<sequence length="134" mass="14224">MLFLSVILNLVASLGVLAMGLKYVRAEPPLDYHAEITKNDELSEATLRILGALYKVMGGGFLSLGIVLAMLALFGVSNDLLWAKLAILVGAFVAGSFSAFFPREVEKATGVRTPWRIAAALTALVGVAFVISVL</sequence>
<feature type="transmembrane region" description="Helical" evidence="1">
    <location>
        <begin position="81"/>
        <end position="101"/>
    </location>
</feature>
<feature type="transmembrane region" description="Helical" evidence="1">
    <location>
        <begin position="52"/>
        <end position="74"/>
    </location>
</feature>
<keyword evidence="3" id="KW-1185">Reference proteome</keyword>
<evidence type="ECO:0000256" key="1">
    <source>
        <dbReference type="SAM" id="Phobius"/>
    </source>
</evidence>
<dbReference type="AlphaFoldDB" id="A0A1H3FL66"/>
<dbReference type="OrthoDB" id="7857161at2"/>
<keyword evidence="1" id="KW-0812">Transmembrane</keyword>
<organism evidence="2 3">
    <name type="scientific">Ruegeria halocynthiae</name>
    <dbReference type="NCBI Taxonomy" id="985054"/>
    <lineage>
        <taxon>Bacteria</taxon>
        <taxon>Pseudomonadati</taxon>
        <taxon>Pseudomonadota</taxon>
        <taxon>Alphaproteobacteria</taxon>
        <taxon>Rhodobacterales</taxon>
        <taxon>Roseobacteraceae</taxon>
        <taxon>Ruegeria</taxon>
    </lineage>
</organism>
<protein>
    <submittedName>
        <fullName evidence="2">Uncharacterized protein</fullName>
    </submittedName>
</protein>
<proteinExistence type="predicted"/>